<gene>
    <name evidence="2" type="ORF">DZF91_37305</name>
</gene>
<dbReference type="PANTHER" id="PTHR36832">
    <property type="entry name" value="SLR1174 PROTEIN-RELATED"/>
    <property type="match status" value="1"/>
</dbReference>
<feature type="transmembrane region" description="Helical" evidence="1">
    <location>
        <begin position="173"/>
        <end position="194"/>
    </location>
</feature>
<proteinExistence type="predicted"/>
<dbReference type="EMBL" id="QURH01001044">
    <property type="protein sequence ID" value="RFU36587.1"/>
    <property type="molecule type" value="Genomic_DNA"/>
</dbReference>
<dbReference type="PANTHER" id="PTHR36832:SF2">
    <property type="entry name" value="INTEGRAL MEMBRANE PROTEIN"/>
    <property type="match status" value="1"/>
</dbReference>
<protein>
    <submittedName>
        <fullName evidence="2">ABC transporter permease</fullName>
    </submittedName>
</protein>
<organism evidence="2 3">
    <name type="scientific">Actinomadura logoneensis</name>
    <dbReference type="NCBI Taxonomy" id="2293572"/>
    <lineage>
        <taxon>Bacteria</taxon>
        <taxon>Bacillati</taxon>
        <taxon>Actinomycetota</taxon>
        <taxon>Actinomycetes</taxon>
        <taxon>Streptosporangiales</taxon>
        <taxon>Thermomonosporaceae</taxon>
        <taxon>Actinomadura</taxon>
    </lineage>
</organism>
<accession>A0A372J9C6</accession>
<keyword evidence="1" id="KW-1133">Transmembrane helix</keyword>
<dbReference type="Pfam" id="PF06182">
    <property type="entry name" value="ABC2_membrane_6"/>
    <property type="match status" value="1"/>
</dbReference>
<evidence type="ECO:0000313" key="2">
    <source>
        <dbReference type="EMBL" id="RFU36587.1"/>
    </source>
</evidence>
<sequence>MGVIPWVSWYALRRYSAYPLGSMAEAVTNSFFGVVRAGIVIALWHARPGLGGYDTADAVTYSFLTQSLIGPVQIFGGMELAQRIRSGDVAIDLHRPVNLQAWWLADDVGRAVSTLALRGLPPMLVGGLFFTMRLPGPGEAAAFTVSVALAVLLSFALRYLITLSQFWTHDERGVQAVTLVLSLFLSGMIVPLVAFPEPLGALARALPCSGLIQVPADVFLGRRAGGALLSGLAFQAGWAAALLAAGGLLTRAAERRLEAQGG</sequence>
<comment type="caution">
    <text evidence="2">The sequence shown here is derived from an EMBL/GenBank/DDBJ whole genome shotgun (WGS) entry which is preliminary data.</text>
</comment>
<dbReference type="Proteomes" id="UP000261811">
    <property type="component" value="Unassembled WGS sequence"/>
</dbReference>
<feature type="transmembrane region" description="Helical" evidence="1">
    <location>
        <begin position="140"/>
        <end position="161"/>
    </location>
</feature>
<keyword evidence="1" id="KW-0472">Membrane</keyword>
<feature type="transmembrane region" description="Helical" evidence="1">
    <location>
        <begin position="227"/>
        <end position="249"/>
    </location>
</feature>
<name>A0A372J9C6_9ACTN</name>
<dbReference type="InterPro" id="IPR010390">
    <property type="entry name" value="ABC-2_transporter-like"/>
</dbReference>
<keyword evidence="3" id="KW-1185">Reference proteome</keyword>
<evidence type="ECO:0000256" key="1">
    <source>
        <dbReference type="SAM" id="Phobius"/>
    </source>
</evidence>
<keyword evidence="1" id="KW-0812">Transmembrane</keyword>
<evidence type="ECO:0000313" key="3">
    <source>
        <dbReference type="Proteomes" id="UP000261811"/>
    </source>
</evidence>
<reference evidence="2 3" key="1">
    <citation type="submission" date="2018-08" db="EMBL/GenBank/DDBJ databases">
        <title>Actinomadura jelena sp. nov., a novel Actinomycete isolated from soil in Chad.</title>
        <authorList>
            <person name="Shi L."/>
        </authorList>
    </citation>
    <scope>NUCLEOTIDE SEQUENCE [LARGE SCALE GENOMIC DNA]</scope>
    <source>
        <strain evidence="2 3">NEAU-G17</strain>
    </source>
</reference>
<dbReference type="OrthoDB" id="62003at2"/>
<dbReference type="RefSeq" id="WP_117361734.1">
    <property type="nucleotide sequence ID" value="NZ_QURH01001044.1"/>
</dbReference>
<dbReference type="AlphaFoldDB" id="A0A372J9C6"/>